<dbReference type="Proteomes" id="UP000260790">
    <property type="component" value="Unassembled WGS sequence"/>
</dbReference>
<dbReference type="InterPro" id="IPR013780">
    <property type="entry name" value="Glyco_hydro_b"/>
</dbReference>
<gene>
    <name evidence="6" type="primary">treC</name>
    <name evidence="6" type="ORF">DXD09_00920</name>
</gene>
<keyword evidence="3 6" id="KW-0326">Glycosidase</keyword>
<evidence type="ECO:0000313" key="6">
    <source>
        <dbReference type="EMBL" id="RGK48328.1"/>
    </source>
</evidence>
<evidence type="ECO:0000256" key="4">
    <source>
        <dbReference type="NCBIfam" id="TIGR02403"/>
    </source>
</evidence>
<dbReference type="RefSeq" id="WP_117642148.1">
    <property type="nucleotide sequence ID" value="NZ_QSQR01000001.1"/>
</dbReference>
<evidence type="ECO:0000256" key="2">
    <source>
        <dbReference type="ARBA" id="ARBA00022801"/>
    </source>
</evidence>
<dbReference type="SMART" id="SM00642">
    <property type="entry name" value="Aamy"/>
    <property type="match status" value="1"/>
</dbReference>
<evidence type="ECO:0000313" key="7">
    <source>
        <dbReference type="Proteomes" id="UP000260790"/>
    </source>
</evidence>
<dbReference type="EC" id="3.2.1.93" evidence="4"/>
<dbReference type="FunFam" id="3.20.20.80:FF:000064">
    <property type="entry name" value="Oligo-1,6-glucosidase"/>
    <property type="match status" value="1"/>
</dbReference>
<dbReference type="SUPFAM" id="SSF51445">
    <property type="entry name" value="(Trans)glycosidases"/>
    <property type="match status" value="1"/>
</dbReference>
<dbReference type="GO" id="GO:0005993">
    <property type="term" value="P:trehalose catabolic process"/>
    <property type="evidence" value="ECO:0007669"/>
    <property type="project" value="InterPro"/>
</dbReference>
<dbReference type="GO" id="GO:0005737">
    <property type="term" value="C:cytoplasm"/>
    <property type="evidence" value="ECO:0007669"/>
    <property type="project" value="UniProtKB-UniRule"/>
</dbReference>
<dbReference type="GO" id="GO:0004556">
    <property type="term" value="F:alpha-amylase activity"/>
    <property type="evidence" value="ECO:0007669"/>
    <property type="project" value="TreeGrafter"/>
</dbReference>
<dbReference type="NCBIfam" id="TIGR02403">
    <property type="entry name" value="trehalose_treC"/>
    <property type="match status" value="1"/>
</dbReference>
<accession>A0A8B2ZEH8</accession>
<dbReference type="CDD" id="cd11333">
    <property type="entry name" value="AmyAc_SI_OligoGlu_DGase"/>
    <property type="match status" value="1"/>
</dbReference>
<organism evidence="6 7">
    <name type="scientific">Ligilactobacillus ruminis</name>
    <dbReference type="NCBI Taxonomy" id="1623"/>
    <lineage>
        <taxon>Bacteria</taxon>
        <taxon>Bacillati</taxon>
        <taxon>Bacillota</taxon>
        <taxon>Bacilli</taxon>
        <taxon>Lactobacillales</taxon>
        <taxon>Lactobacillaceae</taxon>
        <taxon>Ligilactobacillus</taxon>
    </lineage>
</organism>
<sequence>MQDLGKKVIYQIYTKSFYDSNGDGIGDLRGIIEKLDYIEKLNVDMIWFNPFFVSPQNDNGYDISDYYQIDPLFGTMEDFEELQSKLEKLGIDVMLDMVLNHCSTEHEWFKKALAGDKEHQKYFYLRPAKEDGSLPTNWVSKFGGPAWERFGNTELYYLHLYDKTQADLDWHNQKTRDELVNVVDFWCKKGVRGFRFDVINVIGKARELVDSNGENERALYTDTPVVHDYLKELNQKSFGKYPDSITVGEMSSTSVENCIKYSNPKEHELSMVFTFHHLKVDYLDGKKWTKIPFDFMKLKQILTKWQLQMATNGGWSSVFWNNHDQPFALSRFGDPVNHREKSAEMLATAIHLLRGTPCIYQGEEIGMIDPEYDGIEDYVDVEAINAYGELLAQGYDEAQAFDIVKSKARDNSRVPMHWTRGKNAGFSHGTPWLRPTDQERINVEDELAHGEIFAYYQKLIALRKNDDVIACGGFLPLLEDDEKVFAYVRTLEASGKANARKILVLNNFFGEKYEVRIPDEFCGKCRVVISNYERDFCYLGEVLSLEPYEALAVEI</sequence>
<dbReference type="PANTHER" id="PTHR10357:SF217">
    <property type="entry name" value="TREHALOSE-6-PHOSPHATE HYDROLASE"/>
    <property type="match status" value="1"/>
</dbReference>
<dbReference type="NCBIfam" id="NF008183">
    <property type="entry name" value="PRK10933.1"/>
    <property type="match status" value="1"/>
</dbReference>
<dbReference type="AlphaFoldDB" id="A0A8B2ZEH8"/>
<evidence type="ECO:0000256" key="3">
    <source>
        <dbReference type="ARBA" id="ARBA00023295"/>
    </source>
</evidence>
<dbReference type="Gene3D" id="2.60.40.1180">
    <property type="entry name" value="Golgi alpha-mannosidase II"/>
    <property type="match status" value="1"/>
</dbReference>
<dbReference type="Gene3D" id="3.90.400.10">
    <property type="entry name" value="Oligo-1,6-glucosidase, Domain 2"/>
    <property type="match status" value="1"/>
</dbReference>
<dbReference type="EMBL" id="QSQR01000001">
    <property type="protein sequence ID" value="RGK48328.1"/>
    <property type="molecule type" value="Genomic_DNA"/>
</dbReference>
<comment type="caution">
    <text evidence="6">The sequence shown here is derived from an EMBL/GenBank/DDBJ whole genome shotgun (WGS) entry which is preliminary data.</text>
</comment>
<dbReference type="Gene3D" id="3.20.20.80">
    <property type="entry name" value="Glycosidases"/>
    <property type="match status" value="1"/>
</dbReference>
<dbReference type="InterPro" id="IPR017853">
    <property type="entry name" value="GH"/>
</dbReference>
<dbReference type="InterPro" id="IPR045857">
    <property type="entry name" value="O16G_dom_2"/>
</dbReference>
<dbReference type="Pfam" id="PF00128">
    <property type="entry name" value="Alpha-amylase"/>
    <property type="match status" value="1"/>
</dbReference>
<evidence type="ECO:0000256" key="1">
    <source>
        <dbReference type="ARBA" id="ARBA00008061"/>
    </source>
</evidence>
<proteinExistence type="inferred from homology"/>
<evidence type="ECO:0000259" key="5">
    <source>
        <dbReference type="SMART" id="SM00642"/>
    </source>
</evidence>
<dbReference type="InterPro" id="IPR006047">
    <property type="entry name" value="GH13_cat_dom"/>
</dbReference>
<name>A0A8B2ZEH8_9LACO</name>
<dbReference type="SUPFAM" id="SSF51011">
    <property type="entry name" value="Glycosyl hydrolase domain"/>
    <property type="match status" value="1"/>
</dbReference>
<protein>
    <recommendedName>
        <fullName evidence="4">Alpha,alpha-phosphotrehalase</fullName>
        <ecNumber evidence="4">3.2.1.93</ecNumber>
    </recommendedName>
</protein>
<feature type="domain" description="Glycosyl hydrolase family 13 catalytic" evidence="5">
    <location>
        <begin position="11"/>
        <end position="413"/>
    </location>
</feature>
<keyword evidence="2 6" id="KW-0378">Hydrolase</keyword>
<comment type="similarity">
    <text evidence="1">Belongs to the glycosyl hydrolase 13 family.</text>
</comment>
<dbReference type="GO" id="GO:0008788">
    <property type="term" value="F:alpha,alpha-phosphotrehalase activity"/>
    <property type="evidence" value="ECO:0007669"/>
    <property type="project" value="UniProtKB-UniRule"/>
</dbReference>
<dbReference type="InterPro" id="IPR012769">
    <property type="entry name" value="Trehalose_TreC"/>
</dbReference>
<dbReference type="PANTHER" id="PTHR10357">
    <property type="entry name" value="ALPHA-AMYLASE FAMILY MEMBER"/>
    <property type="match status" value="1"/>
</dbReference>
<reference evidence="6 7" key="1">
    <citation type="submission" date="2018-08" db="EMBL/GenBank/DDBJ databases">
        <title>A genome reference for cultivated species of the human gut microbiota.</title>
        <authorList>
            <person name="Zou Y."/>
            <person name="Xue W."/>
            <person name="Luo G."/>
        </authorList>
    </citation>
    <scope>NUCLEOTIDE SEQUENCE [LARGE SCALE GENOMIC DNA]</scope>
    <source>
        <strain evidence="6 7">TF10-9AT</strain>
    </source>
</reference>